<evidence type="ECO:0000313" key="4">
    <source>
        <dbReference type="EMBL" id="QTA37842.1"/>
    </source>
</evidence>
<keyword evidence="5" id="KW-1185">Reference proteome</keyword>
<name>A0ABX7S5L1_9BACT</name>
<dbReference type="NCBIfam" id="NF041093">
    <property type="entry name" value="CheC_Thtogales"/>
    <property type="match status" value="1"/>
</dbReference>
<dbReference type="PANTHER" id="PTHR43693:SF1">
    <property type="entry name" value="PROTEIN PHOSPHATASE CHEZ"/>
    <property type="match status" value="1"/>
</dbReference>
<keyword evidence="1" id="KW-0145">Chemotaxis</keyword>
<evidence type="ECO:0000259" key="3">
    <source>
        <dbReference type="Pfam" id="PF04509"/>
    </source>
</evidence>
<feature type="domain" description="CheC-like protein" evidence="3">
    <location>
        <begin position="9"/>
        <end position="44"/>
    </location>
</feature>
<dbReference type="PANTHER" id="PTHR43693">
    <property type="entry name" value="PROTEIN PHOSPHATASE CHEZ"/>
    <property type="match status" value="1"/>
</dbReference>
<feature type="domain" description="CheC-like protein" evidence="3">
    <location>
        <begin position="107"/>
        <end position="143"/>
    </location>
</feature>
<sequence length="203" mass="22089">MLEKLTDAQLDVIKEIGNIGTGNAATALSTMLNKKVEISVPDAKVIPISKVPFIFEKPEEIVCAIKMKLQEDVTGEILLILSADTVREIAATFMGAGPEDITQLDEMSLSMMKEVGNIMCGSYVTSLAGFTGFYINPEPPEISVDMISAVIAEVSLSISPDEDYILLVETSIFIEGSERSLKGYLLLLPDKKSLRKILEKLGM</sequence>
<gene>
    <name evidence="4" type="ORF">JYK00_08985</name>
</gene>
<evidence type="ECO:0000313" key="5">
    <source>
        <dbReference type="Proteomes" id="UP000671862"/>
    </source>
</evidence>
<dbReference type="InterPro" id="IPR050992">
    <property type="entry name" value="CheZ_family_phosphatases"/>
</dbReference>
<dbReference type="Pfam" id="PF04509">
    <property type="entry name" value="CheC"/>
    <property type="match status" value="2"/>
</dbReference>
<protein>
    <submittedName>
        <fullName evidence="4">Chemotaxis protein CheC</fullName>
    </submittedName>
</protein>
<dbReference type="InterPro" id="IPR053645">
    <property type="entry name" value="CheY-P_phosphatase_CheC"/>
</dbReference>
<dbReference type="CDD" id="cd17909">
    <property type="entry name" value="CheC_ClassI"/>
    <property type="match status" value="1"/>
</dbReference>
<accession>A0ABX7S5L1</accession>
<dbReference type="EMBL" id="CP071446">
    <property type="protein sequence ID" value="QTA37842.1"/>
    <property type="molecule type" value="Genomic_DNA"/>
</dbReference>
<evidence type="ECO:0000256" key="2">
    <source>
        <dbReference type="ARBA" id="ARBA00022801"/>
    </source>
</evidence>
<keyword evidence="2" id="KW-0378">Hydrolase</keyword>
<dbReference type="InterPro" id="IPR028976">
    <property type="entry name" value="CheC-like_sf"/>
</dbReference>
<proteinExistence type="predicted"/>
<dbReference type="RefSeq" id="WP_207566563.1">
    <property type="nucleotide sequence ID" value="NZ_CP071446.1"/>
</dbReference>
<dbReference type="Proteomes" id="UP000671862">
    <property type="component" value="Chromosome"/>
</dbReference>
<reference evidence="4 5" key="1">
    <citation type="submission" date="2021-03" db="EMBL/GenBank/DDBJ databases">
        <title>Thermosipho ferrireducens sp.nov., an anaerobic thermophilic iron-reducing bacterium isolated from a deep-sea hydrothermal sulfide deposits.</title>
        <authorList>
            <person name="Zeng X."/>
            <person name="Chen Y."/>
            <person name="Shao Z."/>
        </authorList>
    </citation>
    <scope>NUCLEOTIDE SEQUENCE [LARGE SCALE GENOMIC DNA]</scope>
    <source>
        <strain evidence="4 5">JL129W03</strain>
    </source>
</reference>
<dbReference type="InterPro" id="IPR007597">
    <property type="entry name" value="CheC"/>
</dbReference>
<evidence type="ECO:0000256" key="1">
    <source>
        <dbReference type="ARBA" id="ARBA00022500"/>
    </source>
</evidence>
<organism evidence="4 5">
    <name type="scientific">Thermosipho ferrireducens</name>
    <dbReference type="NCBI Taxonomy" id="2571116"/>
    <lineage>
        <taxon>Bacteria</taxon>
        <taxon>Thermotogati</taxon>
        <taxon>Thermotogota</taxon>
        <taxon>Thermotogae</taxon>
        <taxon>Thermotogales</taxon>
        <taxon>Fervidobacteriaceae</taxon>
        <taxon>Thermosipho</taxon>
    </lineage>
</organism>
<dbReference type="SUPFAM" id="SSF103039">
    <property type="entry name" value="CheC-like"/>
    <property type="match status" value="1"/>
</dbReference>
<dbReference type="Gene3D" id="3.40.1550.10">
    <property type="entry name" value="CheC-like"/>
    <property type="match status" value="1"/>
</dbReference>